<proteinExistence type="predicted"/>
<evidence type="ECO:0000313" key="2">
    <source>
        <dbReference type="EMBL" id="MCX4232084.1"/>
    </source>
</evidence>
<protein>
    <submittedName>
        <fullName evidence="2">Uncharacterized protein</fullName>
    </submittedName>
</protein>
<gene>
    <name evidence="2" type="ORF">K3769_04660</name>
</gene>
<accession>A0ABT3UZM8</accession>
<evidence type="ECO:0000256" key="1">
    <source>
        <dbReference type="SAM" id="MobiDB-lite"/>
    </source>
</evidence>
<dbReference type="RefSeq" id="WP_267025187.1">
    <property type="nucleotide sequence ID" value="NZ_JAIFZO010000002.1"/>
</dbReference>
<keyword evidence="3" id="KW-1185">Reference proteome</keyword>
<sequence length="95" mass="10831">MTGLDPRIPTFRWAAVDRYRKAHIWLGDATACGLDMRYTLQTWKPDADQMCPTCRGYVQGWLDRHDHGRNPKPGTGIPVPTGYRTETDIAQEATR</sequence>
<evidence type="ECO:0000313" key="3">
    <source>
        <dbReference type="Proteomes" id="UP001165590"/>
    </source>
</evidence>
<feature type="region of interest" description="Disordered" evidence="1">
    <location>
        <begin position="65"/>
        <end position="95"/>
    </location>
</feature>
<dbReference type="EMBL" id="JAIFZO010000002">
    <property type="protein sequence ID" value="MCX4232084.1"/>
    <property type="molecule type" value="Genomic_DNA"/>
</dbReference>
<dbReference type="Proteomes" id="UP001165590">
    <property type="component" value="Unassembled WGS sequence"/>
</dbReference>
<name>A0ABT3UZM8_9ACTN</name>
<reference evidence="2" key="1">
    <citation type="journal article" date="2022" name="bioRxiv">
        <title>Discovery and biosynthetic assessment of Streptomyces ortus sp nov. isolated from a deep-sea sponge.</title>
        <authorList>
            <person name="Williams S.E."/>
        </authorList>
    </citation>
    <scope>NUCLEOTIDE SEQUENCE</scope>
    <source>
        <strain evidence="2">A15ISP2-DRY2</strain>
    </source>
</reference>
<comment type="caution">
    <text evidence="2">The sequence shown here is derived from an EMBL/GenBank/DDBJ whole genome shotgun (WGS) entry which is preliminary data.</text>
</comment>
<organism evidence="2 3">
    <name type="scientific">Streptomyces ortus</name>
    <dbReference type="NCBI Taxonomy" id="2867268"/>
    <lineage>
        <taxon>Bacteria</taxon>
        <taxon>Bacillati</taxon>
        <taxon>Actinomycetota</taxon>
        <taxon>Actinomycetes</taxon>
        <taxon>Kitasatosporales</taxon>
        <taxon>Streptomycetaceae</taxon>
        <taxon>Streptomyces</taxon>
    </lineage>
</organism>